<dbReference type="InterPro" id="IPR006171">
    <property type="entry name" value="TOPRIM_dom"/>
</dbReference>
<evidence type="ECO:0000259" key="14">
    <source>
        <dbReference type="PROSITE" id="PS50880"/>
    </source>
</evidence>
<sequence length="841" mass="92906">MRILCVAEKHAIAKSVAQILSDNHFQSRETGDQFTRNLEFTYRFPNNSMAQIVMTSVRGHLCTTDFPEQYRKWSSCAPVQLFELNIEKKPSADLAALEQNLAHEARNANQVMIWTDCDREGENIGAEVAQVCRRSNQRIVVTRARFSSVTPAEIHRAMQNPVQLDQRQVDAVDARMELDLRVGASFTRFQTLSFQDWFPDLKDGVVSYGPCQFPTLGFVVDQYRRVENFIPESFWKLEVKHNKDGVDANFVWQRGHLFDQLACLVIYEACMETPGPTFRISRVKSKPTSKYKPLPLTTVELQKSGSRLLSMSSDRIMTVAEGLYTQGWISYPRTETDQFDQNYDLMGLVQKQTHNGQWGRFAQRLVEGGFRNPRKGKENDQAHPPIHPVMHTENLAGDEKKVYEYITRRFLACCSEDAKGDQTDIDAVIHTETFKATGLIIKERNYLDVYPYDKWSGTVLPNFEEGEEFIPTEFMMKHGATLSPTTITESQLIALMHKNGIGTDATIADHIKTIINREYVVRHKQGNEFQFTPSTLGIALVEGYDNIGLDMSLSKPFLRSQASLFYLERNLALICLGTKTKQQVVEDGIEMYRNVFEIALTRYLRDAQRPPPGPGQEPRNHGARNAGGGGGGGSGFGGGGGGGGGGGAGGGGGSNGFQSFAPKPTAPIVNQQQQGFPSRQGGAVMNAFRENLGSGNSTDSKPRCACGLVAKEVASSKNNGRLFFTCSKHQSIACKFFAWADEVNPAANSGPWTAGGGQPQAPQQYSAAFMSDKQCFKCQQMGHFSSSCTSTVTSYGNNSYSKSSTNRSGSSSKGSSSKSTTKRASKSGITAVRISKKSRPT</sequence>
<dbReference type="EMBL" id="JAAAXW010000390">
    <property type="protein sequence ID" value="KAF9537525.1"/>
    <property type="molecule type" value="Genomic_DNA"/>
</dbReference>
<keyword evidence="9 11" id="KW-0413">Isomerase</keyword>
<dbReference type="InterPro" id="IPR013825">
    <property type="entry name" value="Topo_IA_cen_sub2"/>
</dbReference>
<dbReference type="InterPro" id="IPR034144">
    <property type="entry name" value="TOPRIM_TopoIII"/>
</dbReference>
<reference evidence="17" key="1">
    <citation type="journal article" date="2020" name="Fungal Divers.">
        <title>Resolving the Mortierellaceae phylogeny through synthesis of multi-gene phylogenetics and phylogenomics.</title>
        <authorList>
            <person name="Vandepol N."/>
            <person name="Liber J."/>
            <person name="Desiro A."/>
            <person name="Na H."/>
            <person name="Kennedy M."/>
            <person name="Barry K."/>
            <person name="Grigoriev I.V."/>
            <person name="Miller A.N."/>
            <person name="O'Donnell K."/>
            <person name="Stajich J.E."/>
            <person name="Bonito G."/>
        </authorList>
    </citation>
    <scope>NUCLEOTIDE SEQUENCE</scope>
    <source>
        <strain evidence="17">NRRL 2591</strain>
    </source>
</reference>
<evidence type="ECO:0000256" key="2">
    <source>
        <dbReference type="ARBA" id="ARBA00009446"/>
    </source>
</evidence>
<dbReference type="PROSITE" id="PS51999">
    <property type="entry name" value="ZF_GRF"/>
    <property type="match status" value="1"/>
</dbReference>
<dbReference type="PRINTS" id="PR00417">
    <property type="entry name" value="PRTPISMRASEI"/>
</dbReference>
<evidence type="ECO:0000256" key="9">
    <source>
        <dbReference type="ARBA" id="ARBA00023235"/>
    </source>
</evidence>
<dbReference type="InterPro" id="IPR013826">
    <property type="entry name" value="Topo_IA_cen_sub3"/>
</dbReference>
<evidence type="ECO:0000256" key="11">
    <source>
        <dbReference type="RuleBase" id="RU362092"/>
    </source>
</evidence>
<dbReference type="InterPro" id="IPR003601">
    <property type="entry name" value="Topo_IA_2"/>
</dbReference>
<feature type="compositionally biased region" description="Gly residues" evidence="12">
    <location>
        <begin position="625"/>
        <end position="655"/>
    </location>
</feature>
<evidence type="ECO:0000256" key="8">
    <source>
        <dbReference type="ARBA" id="ARBA00023125"/>
    </source>
</evidence>
<dbReference type="GO" id="GO:0006265">
    <property type="term" value="P:DNA topological change"/>
    <property type="evidence" value="ECO:0007669"/>
    <property type="project" value="InterPro"/>
</dbReference>
<dbReference type="AlphaFoldDB" id="A0A9P6EY06"/>
<dbReference type="GO" id="GO:0006281">
    <property type="term" value="P:DNA repair"/>
    <property type="evidence" value="ECO:0007669"/>
    <property type="project" value="TreeGrafter"/>
</dbReference>
<evidence type="ECO:0000256" key="4">
    <source>
        <dbReference type="ARBA" id="ARBA00022723"/>
    </source>
</evidence>
<dbReference type="GO" id="GO:0003677">
    <property type="term" value="F:DNA binding"/>
    <property type="evidence" value="ECO:0007669"/>
    <property type="project" value="UniProtKB-KW"/>
</dbReference>
<dbReference type="Gene3D" id="1.10.290.10">
    <property type="entry name" value="Topoisomerase I, domain 4"/>
    <property type="match status" value="1"/>
</dbReference>
<dbReference type="InterPro" id="IPR023406">
    <property type="entry name" value="Topo_IA_AS"/>
</dbReference>
<dbReference type="Gene3D" id="1.10.460.10">
    <property type="entry name" value="Topoisomerase I, domain 2"/>
    <property type="match status" value="1"/>
</dbReference>
<dbReference type="InterPro" id="IPR013824">
    <property type="entry name" value="Topo_IA_cen_sub1"/>
</dbReference>
<evidence type="ECO:0000256" key="7">
    <source>
        <dbReference type="ARBA" id="ARBA00023029"/>
    </source>
</evidence>
<protein>
    <recommendedName>
        <fullName evidence="3 11">DNA topoisomerase</fullName>
        <ecNumber evidence="3 11">5.6.2.1</ecNumber>
    </recommendedName>
</protein>
<dbReference type="SMART" id="SM00493">
    <property type="entry name" value="TOPRIM"/>
    <property type="match status" value="1"/>
</dbReference>
<evidence type="ECO:0000313" key="18">
    <source>
        <dbReference type="Proteomes" id="UP000723463"/>
    </source>
</evidence>
<dbReference type="PROSITE" id="PS00396">
    <property type="entry name" value="TOPO_IA_1"/>
    <property type="match status" value="1"/>
</dbReference>
<evidence type="ECO:0000313" key="17">
    <source>
        <dbReference type="EMBL" id="KAF9537525.1"/>
    </source>
</evidence>
<feature type="domain" description="GRF-type" evidence="15">
    <location>
        <begin position="704"/>
        <end position="743"/>
    </location>
</feature>
<keyword evidence="18" id="KW-1185">Reference proteome</keyword>
<evidence type="ECO:0000256" key="6">
    <source>
        <dbReference type="ARBA" id="ARBA00022833"/>
    </source>
</evidence>
<feature type="compositionally biased region" description="Low complexity" evidence="12">
    <location>
        <begin position="797"/>
        <end position="819"/>
    </location>
</feature>
<dbReference type="FunFam" id="1.10.290.10:FF:000001">
    <property type="entry name" value="DNA topoisomerase"/>
    <property type="match status" value="1"/>
</dbReference>
<dbReference type="InterPro" id="IPR036875">
    <property type="entry name" value="Znf_CCHC_sf"/>
</dbReference>
<comment type="catalytic activity">
    <reaction evidence="1 11">
        <text>ATP-independent breakage of single-stranded DNA, followed by passage and rejoining.</text>
        <dbReference type="EC" id="5.6.2.1"/>
    </reaction>
</comment>
<dbReference type="PANTHER" id="PTHR11390:SF21">
    <property type="entry name" value="DNA TOPOISOMERASE 3-ALPHA"/>
    <property type="match status" value="1"/>
</dbReference>
<dbReference type="FunFam" id="3.40.50.140:FF:000005">
    <property type="entry name" value="DNA topoisomerase"/>
    <property type="match status" value="1"/>
</dbReference>
<dbReference type="CDD" id="cd00186">
    <property type="entry name" value="TOP1Ac"/>
    <property type="match status" value="1"/>
</dbReference>
<dbReference type="GO" id="GO:0031422">
    <property type="term" value="C:RecQ family helicase-topoisomerase III complex"/>
    <property type="evidence" value="ECO:0007669"/>
    <property type="project" value="TreeGrafter"/>
</dbReference>
<organism evidence="17 18">
    <name type="scientific">Mortierella hygrophila</name>
    <dbReference type="NCBI Taxonomy" id="979708"/>
    <lineage>
        <taxon>Eukaryota</taxon>
        <taxon>Fungi</taxon>
        <taxon>Fungi incertae sedis</taxon>
        <taxon>Mucoromycota</taxon>
        <taxon>Mortierellomycotina</taxon>
        <taxon>Mortierellomycetes</taxon>
        <taxon>Mortierellales</taxon>
        <taxon>Mortierellaceae</taxon>
        <taxon>Mortierella</taxon>
    </lineage>
</organism>
<evidence type="ECO:0000256" key="1">
    <source>
        <dbReference type="ARBA" id="ARBA00000213"/>
    </source>
</evidence>
<dbReference type="GO" id="GO:0006310">
    <property type="term" value="P:DNA recombination"/>
    <property type="evidence" value="ECO:0007669"/>
    <property type="project" value="TreeGrafter"/>
</dbReference>
<dbReference type="InterPro" id="IPR003602">
    <property type="entry name" value="Topo_IA_DNA-bd_dom"/>
</dbReference>
<dbReference type="SUPFAM" id="SSF56712">
    <property type="entry name" value="Prokaryotic type I DNA topoisomerase"/>
    <property type="match status" value="1"/>
</dbReference>
<dbReference type="Pfam" id="PF01751">
    <property type="entry name" value="Toprim"/>
    <property type="match status" value="1"/>
</dbReference>
<keyword evidence="8 11" id="KW-0238">DNA-binding</keyword>
<dbReference type="Gene3D" id="2.70.20.10">
    <property type="entry name" value="Topoisomerase I, domain 3"/>
    <property type="match status" value="1"/>
</dbReference>
<evidence type="ECO:0000259" key="15">
    <source>
        <dbReference type="PROSITE" id="PS51999"/>
    </source>
</evidence>
<keyword evidence="6" id="KW-0862">Zinc</keyword>
<dbReference type="PROSITE" id="PS52039">
    <property type="entry name" value="TOPO_IA_2"/>
    <property type="match status" value="1"/>
</dbReference>
<dbReference type="Pfam" id="PF06839">
    <property type="entry name" value="Zn_ribbon_GRF"/>
    <property type="match status" value="1"/>
</dbReference>
<evidence type="ECO:0000256" key="3">
    <source>
        <dbReference type="ARBA" id="ARBA00012891"/>
    </source>
</evidence>
<dbReference type="SMART" id="SM00343">
    <property type="entry name" value="ZnF_C2HC"/>
    <property type="match status" value="1"/>
</dbReference>
<comment type="function">
    <text evidence="11">Introduces a single-strand break via transesterification at a target site in duplex DNA. Releases the supercoiling and torsional tension of DNA introduced during the DNA replication and transcription by transiently cleaving and rejoining one strand of the DNA duplex. The scissile phosphodiester is attacked by the catalytic tyrosine of the enzyme, resulting in the formation of a DNA-(5'-phosphotyrosyl)-enzyme intermediate and the expulsion of a 3'-OH DNA strand.</text>
</comment>
<dbReference type="SMART" id="SM00437">
    <property type="entry name" value="TOP1Ac"/>
    <property type="match status" value="1"/>
</dbReference>
<name>A0A9P6EY06_9FUNG</name>
<dbReference type="SUPFAM" id="SSF57756">
    <property type="entry name" value="Retrovirus zinc finger-like domains"/>
    <property type="match status" value="1"/>
</dbReference>
<dbReference type="InterPro" id="IPR010666">
    <property type="entry name" value="Znf_GRF"/>
</dbReference>
<proteinExistence type="inferred from homology"/>
<feature type="domain" description="Toprim" evidence="14">
    <location>
        <begin position="2"/>
        <end position="147"/>
    </location>
</feature>
<evidence type="ECO:0000256" key="12">
    <source>
        <dbReference type="SAM" id="MobiDB-lite"/>
    </source>
</evidence>
<dbReference type="SMART" id="SM00436">
    <property type="entry name" value="TOP1Bc"/>
    <property type="match status" value="1"/>
</dbReference>
<keyword evidence="4" id="KW-0479">Metal-binding</keyword>
<dbReference type="GO" id="GO:0005634">
    <property type="term" value="C:nucleus"/>
    <property type="evidence" value="ECO:0007669"/>
    <property type="project" value="TreeGrafter"/>
</dbReference>
<gene>
    <name evidence="17" type="primary">TOP3</name>
    <name evidence="17" type="ORF">EC957_008045</name>
</gene>
<dbReference type="InterPro" id="IPR000380">
    <property type="entry name" value="Topo_IA"/>
</dbReference>
<accession>A0A9P6EY06</accession>
<dbReference type="InterPro" id="IPR001878">
    <property type="entry name" value="Znf_CCHC"/>
</dbReference>
<dbReference type="GO" id="GO:0008270">
    <property type="term" value="F:zinc ion binding"/>
    <property type="evidence" value="ECO:0007669"/>
    <property type="project" value="UniProtKB-KW"/>
</dbReference>
<dbReference type="GO" id="GO:0003917">
    <property type="term" value="F:DNA topoisomerase type I (single strand cut, ATP-independent) activity"/>
    <property type="evidence" value="ECO:0007669"/>
    <property type="project" value="UniProtKB-EC"/>
</dbReference>
<feature type="domain" description="Topo IA-type catalytic" evidence="16">
    <location>
        <begin position="165"/>
        <end position="596"/>
    </location>
</feature>
<evidence type="ECO:0000259" key="16">
    <source>
        <dbReference type="PROSITE" id="PS52039"/>
    </source>
</evidence>
<evidence type="ECO:0000256" key="10">
    <source>
        <dbReference type="PROSITE-ProRule" id="PRU00047"/>
    </source>
</evidence>
<comment type="similarity">
    <text evidence="2 11">Belongs to the type IA topoisomerase family.</text>
</comment>
<feature type="region of interest" description="Disordered" evidence="12">
    <location>
        <begin position="794"/>
        <end position="841"/>
    </location>
</feature>
<dbReference type="PROSITE" id="PS50880">
    <property type="entry name" value="TOPRIM"/>
    <property type="match status" value="1"/>
</dbReference>
<feature type="region of interest" description="Disordered" evidence="12">
    <location>
        <begin position="606"/>
        <end position="664"/>
    </location>
</feature>
<dbReference type="Pfam" id="PF00098">
    <property type="entry name" value="zf-CCHC"/>
    <property type="match status" value="1"/>
</dbReference>
<dbReference type="EC" id="5.6.2.1" evidence="3 11"/>
<dbReference type="CDD" id="cd03362">
    <property type="entry name" value="TOPRIM_TopoIA_TopoIII"/>
    <property type="match status" value="1"/>
</dbReference>
<evidence type="ECO:0000256" key="5">
    <source>
        <dbReference type="ARBA" id="ARBA00022771"/>
    </source>
</evidence>
<keyword evidence="5 10" id="KW-0863">Zinc-finger</keyword>
<dbReference type="InterPro" id="IPR013497">
    <property type="entry name" value="Topo_IA_cen"/>
</dbReference>
<dbReference type="Gene3D" id="3.40.50.140">
    <property type="match status" value="1"/>
</dbReference>
<dbReference type="PROSITE" id="PS50158">
    <property type="entry name" value="ZF_CCHC"/>
    <property type="match status" value="1"/>
</dbReference>
<dbReference type="InterPro" id="IPR023405">
    <property type="entry name" value="Topo_IA_core_domain"/>
</dbReference>
<evidence type="ECO:0000259" key="13">
    <source>
        <dbReference type="PROSITE" id="PS50158"/>
    </source>
</evidence>
<dbReference type="Proteomes" id="UP000723463">
    <property type="component" value="Unassembled WGS sequence"/>
</dbReference>
<dbReference type="Gene3D" id="4.10.60.10">
    <property type="entry name" value="Zinc finger, CCHC-type"/>
    <property type="match status" value="1"/>
</dbReference>
<feature type="domain" description="CCHC-type" evidence="13">
    <location>
        <begin position="775"/>
        <end position="790"/>
    </location>
</feature>
<dbReference type="PANTHER" id="PTHR11390">
    <property type="entry name" value="PROKARYOTIC DNA TOPOISOMERASE"/>
    <property type="match status" value="1"/>
</dbReference>
<comment type="caution">
    <text evidence="17">The sequence shown here is derived from an EMBL/GenBank/DDBJ whole genome shotgun (WGS) entry which is preliminary data.</text>
</comment>
<keyword evidence="7 11" id="KW-0799">Topoisomerase</keyword>
<dbReference type="Pfam" id="PF01131">
    <property type="entry name" value="Topoisom_bac"/>
    <property type="match status" value="1"/>
</dbReference>